<comment type="caution">
    <text evidence="3">The sequence shown here is derived from an EMBL/GenBank/DDBJ whole genome shotgun (WGS) entry which is preliminary data.</text>
</comment>
<feature type="transmembrane region" description="Helical" evidence="2">
    <location>
        <begin position="69"/>
        <end position="91"/>
    </location>
</feature>
<name>A0A1C0AQS5_9ACTN</name>
<proteinExistence type="predicted"/>
<dbReference type="PANTHER" id="PTHR36844">
    <property type="entry name" value="PROTEASE PRSW"/>
    <property type="match status" value="1"/>
</dbReference>
<dbReference type="AlphaFoldDB" id="A0A1C0AQS5"/>
<reference evidence="4" key="1">
    <citation type="submission" date="2016-07" db="EMBL/GenBank/DDBJ databases">
        <authorList>
            <person name="Florea S."/>
            <person name="Webb J.S."/>
            <person name="Jaromczyk J."/>
            <person name="Schardl C.L."/>
        </authorList>
    </citation>
    <scope>NUCLEOTIDE SEQUENCE [LARGE SCALE GENOMIC DNA]</scope>
    <source>
        <strain evidence="4">IPBSL-7</strain>
    </source>
</reference>
<keyword evidence="2" id="KW-1133">Transmembrane helix</keyword>
<keyword evidence="2" id="KW-0812">Transmembrane</keyword>
<dbReference type="PANTHER" id="PTHR36844:SF1">
    <property type="entry name" value="PROTEASE PRSW"/>
    <property type="match status" value="1"/>
</dbReference>
<evidence type="ECO:0000256" key="1">
    <source>
        <dbReference type="SAM" id="MobiDB-lite"/>
    </source>
</evidence>
<dbReference type="EMBL" id="MBQD01000011">
    <property type="protein sequence ID" value="OCL36662.1"/>
    <property type="molecule type" value="Genomic_DNA"/>
</dbReference>
<dbReference type="Proteomes" id="UP000093501">
    <property type="component" value="Unassembled WGS sequence"/>
</dbReference>
<evidence type="ECO:0008006" key="5">
    <source>
        <dbReference type="Google" id="ProtNLM"/>
    </source>
</evidence>
<feature type="region of interest" description="Disordered" evidence="1">
    <location>
        <begin position="420"/>
        <end position="451"/>
    </location>
</feature>
<dbReference type="GO" id="GO:0008233">
    <property type="term" value="F:peptidase activity"/>
    <property type="evidence" value="ECO:0007669"/>
    <property type="project" value="InterPro"/>
</dbReference>
<feature type="transmembrane region" description="Helical" evidence="2">
    <location>
        <begin position="141"/>
        <end position="164"/>
    </location>
</feature>
<feature type="transmembrane region" description="Helical" evidence="2">
    <location>
        <begin position="100"/>
        <end position="121"/>
    </location>
</feature>
<keyword evidence="4" id="KW-1185">Reference proteome</keyword>
<gene>
    <name evidence="3" type="ORF">BCR15_01530</name>
</gene>
<dbReference type="InterPro" id="IPR026898">
    <property type="entry name" value="PrsW"/>
</dbReference>
<organism evidence="3 4">
    <name type="scientific">Tessaracoccus lapidicaptus</name>
    <dbReference type="NCBI Taxonomy" id="1427523"/>
    <lineage>
        <taxon>Bacteria</taxon>
        <taxon>Bacillati</taxon>
        <taxon>Actinomycetota</taxon>
        <taxon>Actinomycetes</taxon>
        <taxon>Propionibacteriales</taxon>
        <taxon>Propionibacteriaceae</taxon>
        <taxon>Tessaracoccus</taxon>
    </lineage>
</organism>
<evidence type="ECO:0000313" key="4">
    <source>
        <dbReference type="Proteomes" id="UP000093501"/>
    </source>
</evidence>
<feature type="transmembrane region" description="Helical" evidence="2">
    <location>
        <begin position="254"/>
        <end position="274"/>
    </location>
</feature>
<accession>A0A1C0AQS5</accession>
<sequence length="451" mass="50238">MATRRRRLNALPVARTGPWYRRMVASPVFWLALVIVPASVYFLIAQYWILHPPQTFPDGTETLGITDEAFRRAAFWAMWTALAYSALFIWLDRFRAQQPVVWVLTFLWGAAVSTWVSLHVNSWAAEMMATTEANSDTGSRAAVFSAPFIEELAKATILVLLVILMRGRIVSRLSMVALAGLSAVGFAFVENIIYYARVWMQATHDISIADPDATMMELVLLRGVYTSFGHPLFTLMTASGLVIGLGARSRLVRVLAPLAGFLLACAGHMLFNGLASTNPMDQLQRAWYLALGLVGVIVISLIVSVVGNGQLIRARLTDYQRAGWLSERDVVVFGGPLRRVKLLWFALFRGPRVWWRTATLLRRVTELAYLRDAMTRGTVDQTGDERARELIHDIDGLRGRALTDTEGLRLIERWPLRRRPLPDGANPGPLTSDYPPPQTPGPAGVGGNWPR</sequence>
<keyword evidence="2" id="KW-0472">Membrane</keyword>
<protein>
    <recommendedName>
        <fullName evidence="5">Protease PrsW</fullName>
    </recommendedName>
</protein>
<feature type="transmembrane region" description="Helical" evidence="2">
    <location>
        <begin position="28"/>
        <end position="49"/>
    </location>
</feature>
<evidence type="ECO:0000313" key="3">
    <source>
        <dbReference type="EMBL" id="OCL36662.1"/>
    </source>
</evidence>
<feature type="transmembrane region" description="Helical" evidence="2">
    <location>
        <begin position="228"/>
        <end position="247"/>
    </location>
</feature>
<dbReference type="Pfam" id="PF13367">
    <property type="entry name" value="PrsW-protease"/>
    <property type="match status" value="1"/>
</dbReference>
<evidence type="ECO:0000256" key="2">
    <source>
        <dbReference type="SAM" id="Phobius"/>
    </source>
</evidence>
<feature type="transmembrane region" description="Helical" evidence="2">
    <location>
        <begin position="286"/>
        <end position="306"/>
    </location>
</feature>
<feature type="transmembrane region" description="Helical" evidence="2">
    <location>
        <begin position="176"/>
        <end position="196"/>
    </location>
</feature>